<evidence type="ECO:0000313" key="1">
    <source>
        <dbReference type="EMBL" id="KAE8916973.1"/>
    </source>
</evidence>
<organism evidence="1 4">
    <name type="scientific">Phytophthora fragariae</name>
    <dbReference type="NCBI Taxonomy" id="53985"/>
    <lineage>
        <taxon>Eukaryota</taxon>
        <taxon>Sar</taxon>
        <taxon>Stramenopiles</taxon>
        <taxon>Oomycota</taxon>
        <taxon>Peronosporomycetes</taxon>
        <taxon>Peronosporales</taxon>
        <taxon>Peronosporaceae</taxon>
        <taxon>Phytophthora</taxon>
    </lineage>
</organism>
<protein>
    <submittedName>
        <fullName evidence="1">Uncharacterized protein</fullName>
    </submittedName>
</protein>
<dbReference type="AlphaFoldDB" id="A0A6A3D9V8"/>
<evidence type="ECO:0000313" key="3">
    <source>
        <dbReference type="EMBL" id="KAE9157429.1"/>
    </source>
</evidence>
<accession>A0A6A3D9V8</accession>
<evidence type="ECO:0000313" key="4">
    <source>
        <dbReference type="Proteomes" id="UP000429523"/>
    </source>
</evidence>
<dbReference type="EMBL" id="QXGB01008888">
    <property type="protein sequence ID" value="KAE9157429.1"/>
    <property type="molecule type" value="Genomic_DNA"/>
</dbReference>
<dbReference type="Proteomes" id="UP000488956">
    <property type="component" value="Unassembled WGS sequence"/>
</dbReference>
<dbReference type="EMBL" id="QXGF01008365">
    <property type="protein sequence ID" value="KAE8916973.1"/>
    <property type="molecule type" value="Genomic_DNA"/>
</dbReference>
<proteinExistence type="predicted"/>
<evidence type="ECO:0000313" key="6">
    <source>
        <dbReference type="Proteomes" id="UP000488956"/>
    </source>
</evidence>
<evidence type="ECO:0000313" key="5">
    <source>
        <dbReference type="Proteomes" id="UP000433483"/>
    </source>
</evidence>
<comment type="caution">
    <text evidence="1">The sequence shown here is derived from an EMBL/GenBank/DDBJ whole genome shotgun (WGS) entry which is preliminary data.</text>
</comment>
<dbReference type="Proteomes" id="UP000433483">
    <property type="component" value="Unassembled WGS sequence"/>
</dbReference>
<keyword evidence="5" id="KW-1185">Reference proteome</keyword>
<dbReference type="Proteomes" id="UP000429523">
    <property type="component" value="Unassembled WGS sequence"/>
</dbReference>
<gene>
    <name evidence="3" type="ORF">PF005_g32832</name>
    <name evidence="1" type="ORF">PF009_g32705</name>
    <name evidence="2" type="ORF">PF010_g32427</name>
</gene>
<evidence type="ECO:0000313" key="2">
    <source>
        <dbReference type="EMBL" id="KAE9054689.1"/>
    </source>
</evidence>
<dbReference type="EMBL" id="QXFX01009394">
    <property type="protein sequence ID" value="KAE9054689.1"/>
    <property type="molecule type" value="Genomic_DNA"/>
</dbReference>
<name>A0A6A3D9V8_9STRA</name>
<reference evidence="4 5" key="1">
    <citation type="submission" date="2018-08" db="EMBL/GenBank/DDBJ databases">
        <title>Genomic investigation of the strawberry pathogen Phytophthora fragariae indicates pathogenicity is determined by transcriptional variation in three key races.</title>
        <authorList>
            <person name="Adams T.M."/>
            <person name="Armitage A.D."/>
            <person name="Sobczyk M.K."/>
            <person name="Bates H.J."/>
            <person name="Dunwell J.M."/>
            <person name="Nellist C.F."/>
            <person name="Harrison R.J."/>
        </authorList>
    </citation>
    <scope>NUCLEOTIDE SEQUENCE [LARGE SCALE GENOMIC DNA]</scope>
    <source>
        <strain evidence="3 5">NOV-27</strain>
        <strain evidence="1 4">NOV-9</strain>
        <strain evidence="2 6">ONT-3</strain>
    </source>
</reference>
<sequence>MYRSIYDALNDTVSDTNASWCVLDGLDKRDIKDRKWFDKFRLLATSGQFPPDSVPVNFFKLCLVPYWKQSDLEAFGLHMQMEESDVDARLFVSGGSLGKFLDDDAEASVKPALDRIKKPEDAEILLTKYRLSGNKQLDHIRMRGVCDRNNADHYVDLWRWTGCGTSKLVLHHLAAMMRPYFFEELISAMKPDFFETRMGSATGMNDDRLEDITFEAYFHSLVYHRRSMCVEYCKYDNGNRETVNNWENNLHADVGSIEWKELSVVESG</sequence>
<feature type="non-terminal residue" evidence="1">
    <location>
        <position position="268"/>
    </location>
</feature>
<dbReference type="OrthoDB" id="88815at2759"/>